<proteinExistence type="predicted"/>
<dbReference type="EMBL" id="JACGCM010002686">
    <property type="protein sequence ID" value="KAF6136610.1"/>
    <property type="molecule type" value="Genomic_DNA"/>
</dbReference>
<reference evidence="1 2" key="1">
    <citation type="journal article" date="2020" name="IScience">
        <title>Genome Sequencing of the Endangered Kingdonia uniflora (Circaeasteraceae, Ranunculales) Reveals Potential Mechanisms of Evolutionary Specialization.</title>
        <authorList>
            <person name="Sun Y."/>
            <person name="Deng T."/>
            <person name="Zhang A."/>
            <person name="Moore M.J."/>
            <person name="Landis J.B."/>
            <person name="Lin N."/>
            <person name="Zhang H."/>
            <person name="Zhang X."/>
            <person name="Huang J."/>
            <person name="Zhang X."/>
            <person name="Sun H."/>
            <person name="Wang H."/>
        </authorList>
    </citation>
    <scope>NUCLEOTIDE SEQUENCE [LARGE SCALE GENOMIC DNA]</scope>
    <source>
        <strain evidence="1">TB1705</strain>
        <tissue evidence="1">Leaf</tissue>
    </source>
</reference>
<dbReference type="OrthoDB" id="1914234at2759"/>
<gene>
    <name evidence="1" type="ORF">GIB67_016066</name>
</gene>
<dbReference type="Proteomes" id="UP000541444">
    <property type="component" value="Unassembled WGS sequence"/>
</dbReference>
<accession>A0A7J7L1U7</accession>
<name>A0A7J7L1U7_9MAGN</name>
<sequence length="179" mass="20552">MRFQVSSITSIAYAIASDYLDYNKNETLVSLTVEGEFDDVLFPLLAQHNPLKVFKMAVDFLISKTSHLFYQNNFFKIMDIFFKEGDTYKYVQFELSRLEELEESKLFKLTLALSEEESEDGEHCKDWGESYVDGTSGFCTKCSSVQRHAGVVKHCLNCGEAYEKETSNFCSECGRKRAM</sequence>
<evidence type="ECO:0008006" key="3">
    <source>
        <dbReference type="Google" id="ProtNLM"/>
    </source>
</evidence>
<comment type="caution">
    <text evidence="1">The sequence shown here is derived from an EMBL/GenBank/DDBJ whole genome shotgun (WGS) entry which is preliminary data.</text>
</comment>
<keyword evidence="2" id="KW-1185">Reference proteome</keyword>
<evidence type="ECO:0000313" key="1">
    <source>
        <dbReference type="EMBL" id="KAF6136610.1"/>
    </source>
</evidence>
<evidence type="ECO:0000313" key="2">
    <source>
        <dbReference type="Proteomes" id="UP000541444"/>
    </source>
</evidence>
<protein>
    <recommendedName>
        <fullName evidence="3">DZANK-type domain-containing protein</fullName>
    </recommendedName>
</protein>
<organism evidence="1 2">
    <name type="scientific">Kingdonia uniflora</name>
    <dbReference type="NCBI Taxonomy" id="39325"/>
    <lineage>
        <taxon>Eukaryota</taxon>
        <taxon>Viridiplantae</taxon>
        <taxon>Streptophyta</taxon>
        <taxon>Embryophyta</taxon>
        <taxon>Tracheophyta</taxon>
        <taxon>Spermatophyta</taxon>
        <taxon>Magnoliopsida</taxon>
        <taxon>Ranunculales</taxon>
        <taxon>Circaeasteraceae</taxon>
        <taxon>Kingdonia</taxon>
    </lineage>
</organism>
<dbReference type="AlphaFoldDB" id="A0A7J7L1U7"/>